<name>A0ABU2L7C3_9ACTN</name>
<comment type="caution">
    <text evidence="2">The sequence shown here is derived from an EMBL/GenBank/DDBJ whole genome shotgun (WGS) entry which is preliminary data.</text>
</comment>
<evidence type="ECO:0008006" key="4">
    <source>
        <dbReference type="Google" id="ProtNLM"/>
    </source>
</evidence>
<feature type="transmembrane region" description="Helical" evidence="1">
    <location>
        <begin position="166"/>
        <end position="188"/>
    </location>
</feature>
<keyword evidence="3" id="KW-1185">Reference proteome</keyword>
<dbReference type="RefSeq" id="WP_311630429.1">
    <property type="nucleotide sequence ID" value="NZ_JAVREN010000012.1"/>
</dbReference>
<reference evidence="3" key="1">
    <citation type="submission" date="2023-07" db="EMBL/GenBank/DDBJ databases">
        <title>30 novel species of actinomycetes from the DSMZ collection.</title>
        <authorList>
            <person name="Nouioui I."/>
        </authorList>
    </citation>
    <scope>NUCLEOTIDE SEQUENCE [LARGE SCALE GENOMIC DNA]</scope>
    <source>
        <strain evidence="3">DSM 44917</strain>
    </source>
</reference>
<feature type="transmembrane region" description="Helical" evidence="1">
    <location>
        <begin position="405"/>
        <end position="426"/>
    </location>
</feature>
<feature type="transmembrane region" description="Helical" evidence="1">
    <location>
        <begin position="200"/>
        <end position="223"/>
    </location>
</feature>
<accession>A0ABU2L7C3</accession>
<organism evidence="2 3">
    <name type="scientific">Streptomyces boetiae</name>
    <dbReference type="NCBI Taxonomy" id="3075541"/>
    <lineage>
        <taxon>Bacteria</taxon>
        <taxon>Bacillati</taxon>
        <taxon>Actinomycetota</taxon>
        <taxon>Actinomycetes</taxon>
        <taxon>Kitasatosporales</taxon>
        <taxon>Streptomycetaceae</taxon>
        <taxon>Streptomyces</taxon>
    </lineage>
</organism>
<dbReference type="EMBL" id="JAVREN010000012">
    <property type="protein sequence ID" value="MDT0307480.1"/>
    <property type="molecule type" value="Genomic_DNA"/>
</dbReference>
<keyword evidence="1" id="KW-0812">Transmembrane</keyword>
<sequence>MLLAGERPLARWGVLRRARAAVEDGRLMVRGRSGTHAWALGPGGAVASAVHVRGKVQPPPTRREGTTPYNASGGTLHLCDASGASVARLIVSDWLPNGTEPVTMDFPDAIPTRGSDLMAGQFLRLSGLRDFLTHHGLLVREADEPPPPAPEFAGTLRPGPSGAVPLALLLPALALVLAGLLALAVTALAGDGETARNVGFAAVTAPLMLLALLSIGFAGVTALRNLAALRAAGADAELRPSPGVPVTRAFLGRSSLRLVGENLELRTAQNVLRLMRGPADPVLGVREAVVLEESGRPWAVVLLDRRESVQAFLHWDTWFRGDPQLGRLRAFCEEAGLVLARRATARRFPAGPANATDRTARKPGLDRAVDGGRYAFLTLVAFPCMVAPPVAFARGADGGIDWAPYYVMSGVTFAVAFVPWVIRLCARVAWLDRLVTAERVSEVTYRRATARTARTARKTAKETRRG</sequence>
<proteinExistence type="predicted"/>
<protein>
    <recommendedName>
        <fullName evidence="4">PH domain-containing protein</fullName>
    </recommendedName>
</protein>
<keyword evidence="1" id="KW-1133">Transmembrane helix</keyword>
<feature type="transmembrane region" description="Helical" evidence="1">
    <location>
        <begin position="374"/>
        <end position="393"/>
    </location>
</feature>
<evidence type="ECO:0000256" key="1">
    <source>
        <dbReference type="SAM" id="Phobius"/>
    </source>
</evidence>
<dbReference type="Proteomes" id="UP001183388">
    <property type="component" value="Unassembled WGS sequence"/>
</dbReference>
<evidence type="ECO:0000313" key="2">
    <source>
        <dbReference type="EMBL" id="MDT0307480.1"/>
    </source>
</evidence>
<keyword evidence="1" id="KW-0472">Membrane</keyword>
<gene>
    <name evidence="2" type="ORF">RM780_10950</name>
</gene>
<evidence type="ECO:0000313" key="3">
    <source>
        <dbReference type="Proteomes" id="UP001183388"/>
    </source>
</evidence>